<dbReference type="PATRIC" id="fig|66969.6.peg.2534"/>
<protein>
    <submittedName>
        <fullName evidence="1">Uncharacterized protein</fullName>
    </submittedName>
</protein>
<organism evidence="1 2">
    <name type="scientific">Legionella waltersii</name>
    <dbReference type="NCBI Taxonomy" id="66969"/>
    <lineage>
        <taxon>Bacteria</taxon>
        <taxon>Pseudomonadati</taxon>
        <taxon>Pseudomonadota</taxon>
        <taxon>Gammaproteobacteria</taxon>
        <taxon>Legionellales</taxon>
        <taxon>Legionellaceae</taxon>
        <taxon>Legionella</taxon>
    </lineage>
</organism>
<dbReference type="EMBL" id="LNZB01000051">
    <property type="protein sequence ID" value="KTD76609.1"/>
    <property type="molecule type" value="Genomic_DNA"/>
</dbReference>
<evidence type="ECO:0000313" key="2">
    <source>
        <dbReference type="Proteomes" id="UP000054729"/>
    </source>
</evidence>
<proteinExistence type="predicted"/>
<dbReference type="Proteomes" id="UP000054729">
    <property type="component" value="Unassembled WGS sequence"/>
</dbReference>
<evidence type="ECO:0000313" key="1">
    <source>
        <dbReference type="EMBL" id="KTD76609.1"/>
    </source>
</evidence>
<keyword evidence="2" id="KW-1185">Reference proteome</keyword>
<reference evidence="1 2" key="1">
    <citation type="submission" date="2015-11" db="EMBL/GenBank/DDBJ databases">
        <title>Genomic analysis of 38 Legionella species identifies large and diverse effector repertoires.</title>
        <authorList>
            <person name="Burstein D."/>
            <person name="Amaro F."/>
            <person name="Zusman T."/>
            <person name="Lifshitz Z."/>
            <person name="Cohen O."/>
            <person name="Gilbert J.A."/>
            <person name="Pupko T."/>
            <person name="Shuman H.A."/>
            <person name="Segal G."/>
        </authorList>
    </citation>
    <scope>NUCLEOTIDE SEQUENCE [LARGE SCALE GENOMIC DNA]</scope>
    <source>
        <strain evidence="1 2">ATCC 51914</strain>
    </source>
</reference>
<comment type="caution">
    <text evidence="1">The sequence shown here is derived from an EMBL/GenBank/DDBJ whole genome shotgun (WGS) entry which is preliminary data.</text>
</comment>
<accession>A0A0W1A5H5</accession>
<dbReference type="STRING" id="66969.Lwal_2331"/>
<name>A0A0W1A5H5_9GAMM</name>
<sequence>MAEESTHFLKKGHLYQWSGASPNGAALSGVIRFLYPARIGPLADARGSVPSLLCESNLSHSREWTEPRASASGYRTPLNDTSFLFQ</sequence>
<gene>
    <name evidence="1" type="ORF">Lwal_2331</name>
</gene>
<dbReference type="AlphaFoldDB" id="A0A0W1A5H5"/>